<dbReference type="RefSeq" id="WP_038151893.1">
    <property type="nucleotide sequence ID" value="NZ_JRNT01000007.1"/>
</dbReference>
<evidence type="ECO:0000256" key="1">
    <source>
        <dbReference type="SAM" id="SignalP"/>
    </source>
</evidence>
<dbReference type="AlphaFoldDB" id="A0A096AL92"/>
<protein>
    <submittedName>
        <fullName evidence="2">Uncharacterized protein</fullName>
    </submittedName>
</protein>
<evidence type="ECO:0000313" key="2">
    <source>
        <dbReference type="EMBL" id="KGF47813.1"/>
    </source>
</evidence>
<dbReference type="Proteomes" id="UP000029628">
    <property type="component" value="Unassembled WGS sequence"/>
</dbReference>
<proteinExistence type="predicted"/>
<comment type="caution">
    <text evidence="2">The sequence shown here is derived from an EMBL/GenBank/DDBJ whole genome shotgun (WGS) entry which is preliminary data.</text>
</comment>
<accession>A0A096AL92</accession>
<feature type="chain" id="PRO_5001923862" evidence="1">
    <location>
        <begin position="25"/>
        <end position="205"/>
    </location>
</feature>
<keyword evidence="3" id="KW-1185">Reference proteome</keyword>
<evidence type="ECO:0000313" key="3">
    <source>
        <dbReference type="Proteomes" id="UP000029628"/>
    </source>
</evidence>
<sequence length="205" mass="23072">MKYKNIISLTLMCIMLMICMNVGATSLGQMTLSQAKLPTGTTLYKGNPRALLTQNFSQTDVKQWLLDFGLLHADTYMLTYQEANAMKYGIVADVFLGTRGLVNLGLVSNASEYDNIQVLAEAINNNSYNRIVPYTLLAPMVKQHGVYTGTLQITSFRDSIAYQEIIHVILYEDKYAGLVARFIVFDATNDSELWQKFGPVFRIEK</sequence>
<gene>
    <name evidence="2" type="ORF">HMPREF0872_03715</name>
</gene>
<reference evidence="2 3" key="1">
    <citation type="submission" date="2014-07" db="EMBL/GenBank/DDBJ databases">
        <authorList>
            <person name="McCorrison J."/>
            <person name="Sanka R."/>
            <person name="Torralba M."/>
            <person name="Gillis M."/>
            <person name="Haft D.H."/>
            <person name="Methe B."/>
            <person name="Sutton G."/>
            <person name="Nelson K.E."/>
        </authorList>
    </citation>
    <scope>NUCLEOTIDE SEQUENCE [LARGE SCALE GENOMIC DNA]</scope>
    <source>
        <strain evidence="2 3">DNF00314</strain>
    </source>
</reference>
<organism evidence="2 3">
    <name type="scientific">Veillonella montpellierensis DNF00314</name>
    <dbReference type="NCBI Taxonomy" id="1401067"/>
    <lineage>
        <taxon>Bacteria</taxon>
        <taxon>Bacillati</taxon>
        <taxon>Bacillota</taxon>
        <taxon>Negativicutes</taxon>
        <taxon>Veillonellales</taxon>
        <taxon>Veillonellaceae</taxon>
        <taxon>Veillonella</taxon>
    </lineage>
</organism>
<dbReference type="EMBL" id="JRNT01000007">
    <property type="protein sequence ID" value="KGF47813.1"/>
    <property type="molecule type" value="Genomic_DNA"/>
</dbReference>
<name>A0A096AL92_9FIRM</name>
<keyword evidence="1" id="KW-0732">Signal</keyword>
<feature type="signal peptide" evidence="1">
    <location>
        <begin position="1"/>
        <end position="24"/>
    </location>
</feature>